<name>A0ACC0B132_CATRO</name>
<proteinExistence type="predicted"/>
<evidence type="ECO:0000313" key="1">
    <source>
        <dbReference type="EMBL" id="KAI5666408.1"/>
    </source>
</evidence>
<keyword evidence="2" id="KW-1185">Reference proteome</keyword>
<reference evidence="2" key="1">
    <citation type="journal article" date="2023" name="Nat. Plants">
        <title>Single-cell RNA sequencing provides a high-resolution roadmap for understanding the multicellular compartmentation of specialized metabolism.</title>
        <authorList>
            <person name="Sun S."/>
            <person name="Shen X."/>
            <person name="Li Y."/>
            <person name="Li Y."/>
            <person name="Wang S."/>
            <person name="Li R."/>
            <person name="Zhang H."/>
            <person name="Shen G."/>
            <person name="Guo B."/>
            <person name="Wei J."/>
            <person name="Xu J."/>
            <person name="St-Pierre B."/>
            <person name="Chen S."/>
            <person name="Sun C."/>
        </authorList>
    </citation>
    <scope>NUCLEOTIDE SEQUENCE [LARGE SCALE GENOMIC DNA]</scope>
</reference>
<accession>A0ACC0B132</accession>
<sequence>MQMLITSNFFSRSLQKFPYLYPSNDLHSPFNSIQFIHNPSISLRIIMALILVSLFLILELLSIFSNAQGPPSPGYYPSSRIGSIGFGQGFRNLWGPQHQNLEQGELKIWLDSTSGSGFKSLNPYRSGYFGTAVKLQPGYTAGIITSFYLSNNEAHPGNHDEIDIEFLGTTPGKPYVLQTNVYIRGSGDGNIIGREMKFHLWFDPTRDFHNYAILWNPTEIIFFVDDVPIRRYPRKSDATFPLRPMWVYGSIWDASSWATEQGKYKADYHYQPFVGRYNNFKLGGCSAYSSAACRPPSGSPSGSTGLSPQQYAAMEWVQRNYKVYDYCQDSRRDRVLTPEC</sequence>
<organism evidence="1 2">
    <name type="scientific">Catharanthus roseus</name>
    <name type="common">Madagascar periwinkle</name>
    <name type="synonym">Vinca rosea</name>
    <dbReference type="NCBI Taxonomy" id="4058"/>
    <lineage>
        <taxon>Eukaryota</taxon>
        <taxon>Viridiplantae</taxon>
        <taxon>Streptophyta</taxon>
        <taxon>Embryophyta</taxon>
        <taxon>Tracheophyta</taxon>
        <taxon>Spermatophyta</taxon>
        <taxon>Magnoliopsida</taxon>
        <taxon>eudicotyledons</taxon>
        <taxon>Gunneridae</taxon>
        <taxon>Pentapetalae</taxon>
        <taxon>asterids</taxon>
        <taxon>lamiids</taxon>
        <taxon>Gentianales</taxon>
        <taxon>Apocynaceae</taxon>
        <taxon>Rauvolfioideae</taxon>
        <taxon>Vinceae</taxon>
        <taxon>Catharanthinae</taxon>
        <taxon>Catharanthus</taxon>
    </lineage>
</organism>
<dbReference type="EMBL" id="CM044704">
    <property type="protein sequence ID" value="KAI5666408.1"/>
    <property type="molecule type" value="Genomic_DNA"/>
</dbReference>
<comment type="caution">
    <text evidence="1">The sequence shown here is derived from an EMBL/GenBank/DDBJ whole genome shotgun (WGS) entry which is preliminary data.</text>
</comment>
<protein>
    <submittedName>
        <fullName evidence="1">Uncharacterized protein</fullName>
    </submittedName>
</protein>
<evidence type="ECO:0000313" key="2">
    <source>
        <dbReference type="Proteomes" id="UP001060085"/>
    </source>
</evidence>
<dbReference type="Proteomes" id="UP001060085">
    <property type="component" value="Linkage Group LG04"/>
</dbReference>
<gene>
    <name evidence="1" type="ORF">M9H77_16261</name>
</gene>